<feature type="domain" description="Peptidase M13 C-terminal" evidence="8">
    <location>
        <begin position="232"/>
        <end position="444"/>
    </location>
</feature>
<dbReference type="PANTHER" id="PTHR11733:SF167">
    <property type="entry name" value="FI17812P1-RELATED"/>
    <property type="match status" value="1"/>
</dbReference>
<accession>A0AAV4EEY8</accession>
<dbReference type="PROSITE" id="PS51885">
    <property type="entry name" value="NEPRILYSIN"/>
    <property type="match status" value="1"/>
</dbReference>
<keyword evidence="7" id="KW-0482">Metalloprotease</keyword>
<comment type="similarity">
    <text evidence="2">Belongs to the peptidase M13 family.</text>
</comment>
<keyword evidence="11" id="KW-1185">Reference proteome</keyword>
<keyword evidence="6" id="KW-0862">Zinc</keyword>
<dbReference type="InterPro" id="IPR008753">
    <property type="entry name" value="Peptidase_M13_N"/>
</dbReference>
<organism evidence="10 11">
    <name type="scientific">Elysia marginata</name>
    <dbReference type="NCBI Taxonomy" id="1093978"/>
    <lineage>
        <taxon>Eukaryota</taxon>
        <taxon>Metazoa</taxon>
        <taxon>Spiralia</taxon>
        <taxon>Lophotrochozoa</taxon>
        <taxon>Mollusca</taxon>
        <taxon>Gastropoda</taxon>
        <taxon>Heterobranchia</taxon>
        <taxon>Euthyneura</taxon>
        <taxon>Panpulmonata</taxon>
        <taxon>Sacoglossa</taxon>
        <taxon>Placobranchoidea</taxon>
        <taxon>Plakobranchidae</taxon>
        <taxon>Elysia</taxon>
    </lineage>
</organism>
<dbReference type="InterPro" id="IPR024079">
    <property type="entry name" value="MetalloPept_cat_dom_sf"/>
</dbReference>
<dbReference type="InterPro" id="IPR018497">
    <property type="entry name" value="Peptidase_M13_C"/>
</dbReference>
<dbReference type="AlphaFoldDB" id="A0AAV4EEY8"/>
<sequence>MKYYDLCNQLYERDKQKGKPLLTQVIQHLGGWKVLRNWENETWDLNKMMQKVQSDFGVSAFYLYKDLSWEYKYASKEMFEKSHWWDQVSADRNCYNKVETYMADALNHLYIKKVLSKKNKDTAHEISDHIRSVMKTQISKSSWMDKETRKYALNKLDKVILKIGYPDWMADQAKVDDQYASFKLNRSSYFDTLLRLVKLKRNLDQQDLKRGGKKHEEWDHLVYSTDVSFREDWNELAIRAGVLQIPFYDGDEPHASSFGSLGFIVSDYLQIAVNERGSFRDTNGQRIVKSNGQPGRWWSNSTISKYNDIKKCLNDVVYLNLTQTVYHPWTGKEVTFNVTRMDDFIRQTKASKIALLGYQDWAKKKGLNEDKIPGLNLSKVQMLFLAQAQTYCEVANWRNYWTARFGYMLSETKTNLAIMQQDDFSQAFKCKRKSMMTRAKKCRLF</sequence>
<dbReference type="InterPro" id="IPR000718">
    <property type="entry name" value="Peptidase_M13"/>
</dbReference>
<name>A0AAV4EEY8_9GAST</name>
<dbReference type="PANTHER" id="PTHR11733">
    <property type="entry name" value="ZINC METALLOPROTEASE FAMILY M13 NEPRILYSIN-RELATED"/>
    <property type="match status" value="1"/>
</dbReference>
<evidence type="ECO:0000259" key="8">
    <source>
        <dbReference type="Pfam" id="PF01431"/>
    </source>
</evidence>
<evidence type="ECO:0000256" key="6">
    <source>
        <dbReference type="ARBA" id="ARBA00022833"/>
    </source>
</evidence>
<dbReference type="GO" id="GO:0004222">
    <property type="term" value="F:metalloendopeptidase activity"/>
    <property type="evidence" value="ECO:0007669"/>
    <property type="project" value="InterPro"/>
</dbReference>
<protein>
    <submittedName>
        <fullName evidence="10">Endothelin-converting enzyme 1</fullName>
    </submittedName>
</protein>
<dbReference type="InterPro" id="IPR042089">
    <property type="entry name" value="Peptidase_M13_dom_2"/>
</dbReference>
<dbReference type="Pfam" id="PF05649">
    <property type="entry name" value="Peptidase_M13_N"/>
    <property type="match status" value="1"/>
</dbReference>
<evidence type="ECO:0000256" key="5">
    <source>
        <dbReference type="ARBA" id="ARBA00022801"/>
    </source>
</evidence>
<feature type="domain" description="Peptidase M13 N-terminal" evidence="9">
    <location>
        <begin position="89"/>
        <end position="166"/>
    </location>
</feature>
<dbReference type="SUPFAM" id="SSF55486">
    <property type="entry name" value="Metalloproteases ('zincins'), catalytic domain"/>
    <property type="match status" value="1"/>
</dbReference>
<dbReference type="EMBL" id="BMAT01003637">
    <property type="protein sequence ID" value="GFR59339.1"/>
    <property type="molecule type" value="Genomic_DNA"/>
</dbReference>
<evidence type="ECO:0000256" key="2">
    <source>
        <dbReference type="ARBA" id="ARBA00007357"/>
    </source>
</evidence>
<comment type="cofactor">
    <cofactor evidence="1">
        <name>Zn(2+)</name>
        <dbReference type="ChEBI" id="CHEBI:29105"/>
    </cofactor>
</comment>
<dbReference type="GO" id="GO:0016485">
    <property type="term" value="P:protein processing"/>
    <property type="evidence" value="ECO:0007669"/>
    <property type="project" value="TreeGrafter"/>
</dbReference>
<comment type="caution">
    <text evidence="10">The sequence shown here is derived from an EMBL/GenBank/DDBJ whole genome shotgun (WGS) entry which is preliminary data.</text>
</comment>
<dbReference type="Gene3D" id="3.40.390.10">
    <property type="entry name" value="Collagenase (Catalytic Domain)"/>
    <property type="match status" value="2"/>
</dbReference>
<gene>
    <name evidence="10" type="ORF">ElyMa_001790900</name>
</gene>
<evidence type="ECO:0000313" key="11">
    <source>
        <dbReference type="Proteomes" id="UP000762676"/>
    </source>
</evidence>
<evidence type="ECO:0000256" key="7">
    <source>
        <dbReference type="ARBA" id="ARBA00023049"/>
    </source>
</evidence>
<evidence type="ECO:0000313" key="10">
    <source>
        <dbReference type="EMBL" id="GFR59339.1"/>
    </source>
</evidence>
<keyword evidence="3" id="KW-0645">Protease</keyword>
<evidence type="ECO:0000259" key="9">
    <source>
        <dbReference type="Pfam" id="PF05649"/>
    </source>
</evidence>
<evidence type="ECO:0000256" key="1">
    <source>
        <dbReference type="ARBA" id="ARBA00001947"/>
    </source>
</evidence>
<keyword evidence="5" id="KW-0378">Hydrolase</keyword>
<dbReference type="Proteomes" id="UP000762676">
    <property type="component" value="Unassembled WGS sequence"/>
</dbReference>
<evidence type="ECO:0000256" key="4">
    <source>
        <dbReference type="ARBA" id="ARBA00022723"/>
    </source>
</evidence>
<dbReference type="Gene3D" id="1.10.1380.10">
    <property type="entry name" value="Neutral endopeptidase , domain2"/>
    <property type="match status" value="1"/>
</dbReference>
<dbReference type="GO" id="GO:0005886">
    <property type="term" value="C:plasma membrane"/>
    <property type="evidence" value="ECO:0007669"/>
    <property type="project" value="TreeGrafter"/>
</dbReference>
<dbReference type="GO" id="GO:0046872">
    <property type="term" value="F:metal ion binding"/>
    <property type="evidence" value="ECO:0007669"/>
    <property type="project" value="UniProtKB-KW"/>
</dbReference>
<dbReference type="Pfam" id="PF01431">
    <property type="entry name" value="Peptidase_M13"/>
    <property type="match status" value="1"/>
</dbReference>
<reference evidence="10 11" key="1">
    <citation type="journal article" date="2021" name="Elife">
        <title>Chloroplast acquisition without the gene transfer in kleptoplastic sea slugs, Plakobranchus ocellatus.</title>
        <authorList>
            <person name="Maeda T."/>
            <person name="Takahashi S."/>
            <person name="Yoshida T."/>
            <person name="Shimamura S."/>
            <person name="Takaki Y."/>
            <person name="Nagai Y."/>
            <person name="Toyoda A."/>
            <person name="Suzuki Y."/>
            <person name="Arimoto A."/>
            <person name="Ishii H."/>
            <person name="Satoh N."/>
            <person name="Nishiyama T."/>
            <person name="Hasebe M."/>
            <person name="Maruyama T."/>
            <person name="Minagawa J."/>
            <person name="Obokata J."/>
            <person name="Shigenobu S."/>
        </authorList>
    </citation>
    <scope>NUCLEOTIDE SEQUENCE [LARGE SCALE GENOMIC DNA]</scope>
</reference>
<proteinExistence type="inferred from homology"/>
<evidence type="ECO:0000256" key="3">
    <source>
        <dbReference type="ARBA" id="ARBA00022670"/>
    </source>
</evidence>
<keyword evidence="4" id="KW-0479">Metal-binding</keyword>